<feature type="domain" description="Reverse transcriptase zinc-binding" evidence="1">
    <location>
        <begin position="285"/>
        <end position="377"/>
    </location>
</feature>
<sequence length="532" mass="61389">MHQRLMVSGTLEMAMVEKHDKYLGLPTVVGRSKKEIFAGLIERVRKKLKNWKEKTLSIGGRETLIKSVAQAQFTYAMSVFRVPSSIVKEVHGLITNFYWGQRGSERRIHWISHDELTWPKEEGGLGFRNLFGFNTALLARQVWSIHQRPQSLVARILQAKYYKKTTILEAAVGHHPSYIWRSLMSAQELLNEGIRWRIGNGASVQIWGDKWLPESTPAFVTSAPMGLPVDAKVRDLISPELDQWDETVVEACFPTEIASRIKQIPLRGLDEVDKQIWMDTPNGDYSAKSGYKWWLKRYKEERQLAEVGEAHVWKKLWAMEVPSKVKHFVWRFARDALPTGDHISIKSERRTDKCPFCDLKETQVHLFDECQWTSRLWRGCVLDGCFSRRGNRSCYEWYKLVMEEFEGEVLEKWSVLLWFLWKERNAHMFNRSKLDEGEIVARSQAYLEEYKQHQVREQVVATPSVKHWKKPDFGKVKINTDAGLLENGGIGLGVVIRDAEGNFILAAAKKIPRQWDVVTAEAMAAEMGVSLA</sequence>
<dbReference type="AlphaFoldDB" id="A0AAV2G1G6"/>
<evidence type="ECO:0000259" key="1">
    <source>
        <dbReference type="Pfam" id="PF13966"/>
    </source>
</evidence>
<dbReference type="InterPro" id="IPR026960">
    <property type="entry name" value="RVT-Znf"/>
</dbReference>
<dbReference type="Proteomes" id="UP001497516">
    <property type="component" value="Chromosome 7"/>
</dbReference>
<dbReference type="Pfam" id="PF13966">
    <property type="entry name" value="zf-RVT"/>
    <property type="match status" value="1"/>
</dbReference>
<organism evidence="2 3">
    <name type="scientific">Linum trigynum</name>
    <dbReference type="NCBI Taxonomy" id="586398"/>
    <lineage>
        <taxon>Eukaryota</taxon>
        <taxon>Viridiplantae</taxon>
        <taxon>Streptophyta</taxon>
        <taxon>Embryophyta</taxon>
        <taxon>Tracheophyta</taxon>
        <taxon>Spermatophyta</taxon>
        <taxon>Magnoliopsida</taxon>
        <taxon>eudicotyledons</taxon>
        <taxon>Gunneridae</taxon>
        <taxon>Pentapetalae</taxon>
        <taxon>rosids</taxon>
        <taxon>fabids</taxon>
        <taxon>Malpighiales</taxon>
        <taxon>Linaceae</taxon>
        <taxon>Linum</taxon>
    </lineage>
</organism>
<dbReference type="PANTHER" id="PTHR33116">
    <property type="entry name" value="REVERSE TRANSCRIPTASE ZINC-BINDING DOMAIN-CONTAINING PROTEIN-RELATED-RELATED"/>
    <property type="match status" value="1"/>
</dbReference>
<accession>A0AAV2G1G6</accession>
<reference evidence="2 3" key="1">
    <citation type="submission" date="2024-04" db="EMBL/GenBank/DDBJ databases">
        <authorList>
            <person name="Fracassetti M."/>
        </authorList>
    </citation>
    <scope>NUCLEOTIDE SEQUENCE [LARGE SCALE GENOMIC DNA]</scope>
</reference>
<evidence type="ECO:0000313" key="3">
    <source>
        <dbReference type="Proteomes" id="UP001497516"/>
    </source>
</evidence>
<evidence type="ECO:0000313" key="2">
    <source>
        <dbReference type="EMBL" id="CAL1404049.1"/>
    </source>
</evidence>
<protein>
    <recommendedName>
        <fullName evidence="1">Reverse transcriptase zinc-binding domain-containing protein</fullName>
    </recommendedName>
</protein>
<dbReference type="EMBL" id="OZ034820">
    <property type="protein sequence ID" value="CAL1404049.1"/>
    <property type="molecule type" value="Genomic_DNA"/>
</dbReference>
<dbReference type="PANTHER" id="PTHR33116:SF86">
    <property type="entry name" value="REVERSE TRANSCRIPTASE DOMAIN-CONTAINING PROTEIN"/>
    <property type="match status" value="1"/>
</dbReference>
<proteinExistence type="predicted"/>
<keyword evidence="3" id="KW-1185">Reference proteome</keyword>
<gene>
    <name evidence="2" type="ORF">LTRI10_LOCUS43935</name>
</gene>
<name>A0AAV2G1G6_9ROSI</name>